<dbReference type="Gene3D" id="1.10.260.40">
    <property type="entry name" value="lambda repressor-like DNA-binding domains"/>
    <property type="match status" value="1"/>
</dbReference>
<dbReference type="GO" id="GO:0003677">
    <property type="term" value="F:DNA binding"/>
    <property type="evidence" value="ECO:0007669"/>
    <property type="project" value="UniProtKB-KW"/>
</dbReference>
<dbReference type="InterPro" id="IPR028082">
    <property type="entry name" value="Peripla_BP_I"/>
</dbReference>
<dbReference type="RefSeq" id="WP_346757040.1">
    <property type="nucleotide sequence ID" value="NZ_JAUJEB010000001.1"/>
</dbReference>
<dbReference type="InterPro" id="IPR046335">
    <property type="entry name" value="LacI/GalR-like_sensor"/>
</dbReference>
<dbReference type="EMBL" id="JAUJEB010000001">
    <property type="protein sequence ID" value="MDN5211711.1"/>
    <property type="molecule type" value="Genomic_DNA"/>
</dbReference>
<sequence>MKKSKKEVTIYDIAEQLNVSATTVSRALNDHFSIGKETTLAVKKLAKKMGYRPNTIASSLRKNKTNTIGVIVPWIHRPFISSLISGIEEVADKAGYNVIISQSCDSFEKEVTKAQTLYSNRVDGLIVSLAMETKNYEHFYPFQQNDIPLVFVDRVSFEMEADRVIINNFDAAFNATEHLIKMGCRRIAHFAGAQHRNVYRERQEGYINALKKYNLPVDETLIVYSNLSMEEGWKGTEYLLKLSDPPDAIFSANDSAAVAAIQCAKEAGLKIPEDLAVVGFNNDRISSIVEPPLTTITHPAIDMGKIATQQVLKHKENKDVVQSETIVLKTGLTIRTSSLRKVAIKNSVQGLR</sequence>
<dbReference type="SUPFAM" id="SSF53822">
    <property type="entry name" value="Periplasmic binding protein-like I"/>
    <property type="match status" value="1"/>
</dbReference>
<organism evidence="5 6">
    <name type="scientific">Agaribacillus aureus</name>
    <dbReference type="NCBI Taxonomy" id="3051825"/>
    <lineage>
        <taxon>Bacteria</taxon>
        <taxon>Pseudomonadati</taxon>
        <taxon>Bacteroidota</taxon>
        <taxon>Cytophagia</taxon>
        <taxon>Cytophagales</taxon>
        <taxon>Splendidivirgaceae</taxon>
        <taxon>Agaribacillus</taxon>
    </lineage>
</organism>
<dbReference type="CDD" id="cd06267">
    <property type="entry name" value="PBP1_LacI_sugar_binding-like"/>
    <property type="match status" value="1"/>
</dbReference>
<evidence type="ECO:0000256" key="2">
    <source>
        <dbReference type="ARBA" id="ARBA00023125"/>
    </source>
</evidence>
<accession>A0ABT8L391</accession>
<dbReference type="PANTHER" id="PTHR30146">
    <property type="entry name" value="LACI-RELATED TRANSCRIPTIONAL REPRESSOR"/>
    <property type="match status" value="1"/>
</dbReference>
<dbReference type="SMART" id="SM00354">
    <property type="entry name" value="HTH_LACI"/>
    <property type="match status" value="1"/>
</dbReference>
<evidence type="ECO:0000313" key="6">
    <source>
        <dbReference type="Proteomes" id="UP001172083"/>
    </source>
</evidence>
<dbReference type="PANTHER" id="PTHR30146:SF109">
    <property type="entry name" value="HTH-TYPE TRANSCRIPTIONAL REGULATOR GALS"/>
    <property type="match status" value="1"/>
</dbReference>
<reference evidence="5" key="1">
    <citation type="submission" date="2023-06" db="EMBL/GenBank/DDBJ databases">
        <title>Genomic of Agaribacillus aureum.</title>
        <authorList>
            <person name="Wang G."/>
        </authorList>
    </citation>
    <scope>NUCLEOTIDE SEQUENCE</scope>
    <source>
        <strain evidence="5">BMA12</strain>
    </source>
</reference>
<dbReference type="InterPro" id="IPR000843">
    <property type="entry name" value="HTH_LacI"/>
</dbReference>
<dbReference type="Gene3D" id="3.40.50.2300">
    <property type="match status" value="2"/>
</dbReference>
<dbReference type="Proteomes" id="UP001172083">
    <property type="component" value="Unassembled WGS sequence"/>
</dbReference>
<dbReference type="CDD" id="cd01392">
    <property type="entry name" value="HTH_LacI"/>
    <property type="match status" value="1"/>
</dbReference>
<keyword evidence="2 5" id="KW-0238">DNA-binding</keyword>
<comment type="caution">
    <text evidence="5">The sequence shown here is derived from an EMBL/GenBank/DDBJ whole genome shotgun (WGS) entry which is preliminary data.</text>
</comment>
<gene>
    <name evidence="5" type="ORF">QQ020_06605</name>
</gene>
<dbReference type="SUPFAM" id="SSF47413">
    <property type="entry name" value="lambda repressor-like DNA-binding domains"/>
    <property type="match status" value="1"/>
</dbReference>
<keyword evidence="3" id="KW-0804">Transcription</keyword>
<dbReference type="InterPro" id="IPR010982">
    <property type="entry name" value="Lambda_DNA-bd_dom_sf"/>
</dbReference>
<dbReference type="PROSITE" id="PS50932">
    <property type="entry name" value="HTH_LACI_2"/>
    <property type="match status" value="1"/>
</dbReference>
<feature type="domain" description="HTH lacI-type" evidence="4">
    <location>
        <begin position="8"/>
        <end position="62"/>
    </location>
</feature>
<name>A0ABT8L391_9BACT</name>
<dbReference type="Pfam" id="PF13377">
    <property type="entry name" value="Peripla_BP_3"/>
    <property type="match status" value="1"/>
</dbReference>
<proteinExistence type="predicted"/>
<dbReference type="Pfam" id="PF00356">
    <property type="entry name" value="LacI"/>
    <property type="match status" value="1"/>
</dbReference>
<evidence type="ECO:0000313" key="5">
    <source>
        <dbReference type="EMBL" id="MDN5211711.1"/>
    </source>
</evidence>
<keyword evidence="1" id="KW-0805">Transcription regulation</keyword>
<keyword evidence="6" id="KW-1185">Reference proteome</keyword>
<evidence type="ECO:0000256" key="1">
    <source>
        <dbReference type="ARBA" id="ARBA00023015"/>
    </source>
</evidence>
<protein>
    <submittedName>
        <fullName evidence="5">LacI family DNA-binding transcriptional regulator</fullName>
    </submittedName>
</protein>
<evidence type="ECO:0000256" key="3">
    <source>
        <dbReference type="ARBA" id="ARBA00023163"/>
    </source>
</evidence>
<evidence type="ECO:0000259" key="4">
    <source>
        <dbReference type="PROSITE" id="PS50932"/>
    </source>
</evidence>